<accession>A0A433D6K6</accession>
<proteinExistence type="predicted"/>
<protein>
    <submittedName>
        <fullName evidence="1">Uncharacterized protein</fullName>
    </submittedName>
</protein>
<dbReference type="EMBL" id="RBNI01005760">
    <property type="protein sequence ID" value="RUP46498.1"/>
    <property type="molecule type" value="Genomic_DNA"/>
</dbReference>
<keyword evidence="2" id="KW-1185">Reference proteome</keyword>
<gene>
    <name evidence="1" type="ORF">BC936DRAFT_146889</name>
</gene>
<comment type="caution">
    <text evidence="1">The sequence shown here is derived from an EMBL/GenBank/DDBJ whole genome shotgun (WGS) entry which is preliminary data.</text>
</comment>
<sequence>MDRKPRPPRAASFDDTNELNLWKKIVTALTSLDGLHKDAEEVFTSINKLHAIADAEGERTPIKDYIPKYLDFTLIQHLYNTFHVIETVNPLCKRNRGIKLRNE</sequence>
<organism evidence="1 2">
    <name type="scientific">Jimgerdemannia flammicorona</name>
    <dbReference type="NCBI Taxonomy" id="994334"/>
    <lineage>
        <taxon>Eukaryota</taxon>
        <taxon>Fungi</taxon>
        <taxon>Fungi incertae sedis</taxon>
        <taxon>Mucoromycota</taxon>
        <taxon>Mucoromycotina</taxon>
        <taxon>Endogonomycetes</taxon>
        <taxon>Endogonales</taxon>
        <taxon>Endogonaceae</taxon>
        <taxon>Jimgerdemannia</taxon>
    </lineage>
</organism>
<reference evidence="1 2" key="1">
    <citation type="journal article" date="2018" name="New Phytol.">
        <title>Phylogenomics of Endogonaceae and evolution of mycorrhizas within Mucoromycota.</title>
        <authorList>
            <person name="Chang Y."/>
            <person name="Desiro A."/>
            <person name="Na H."/>
            <person name="Sandor L."/>
            <person name="Lipzen A."/>
            <person name="Clum A."/>
            <person name="Barry K."/>
            <person name="Grigoriev I.V."/>
            <person name="Martin F.M."/>
            <person name="Stajich J.E."/>
            <person name="Smith M.E."/>
            <person name="Bonito G."/>
            <person name="Spatafora J.W."/>
        </authorList>
    </citation>
    <scope>NUCLEOTIDE SEQUENCE [LARGE SCALE GENOMIC DNA]</scope>
    <source>
        <strain evidence="1 2">GMNB39</strain>
    </source>
</reference>
<evidence type="ECO:0000313" key="1">
    <source>
        <dbReference type="EMBL" id="RUP46498.1"/>
    </source>
</evidence>
<evidence type="ECO:0000313" key="2">
    <source>
        <dbReference type="Proteomes" id="UP000268093"/>
    </source>
</evidence>
<name>A0A433D6K6_9FUNG</name>
<feature type="non-terminal residue" evidence="1">
    <location>
        <position position="103"/>
    </location>
</feature>
<dbReference type="AlphaFoldDB" id="A0A433D6K6"/>
<dbReference type="Proteomes" id="UP000268093">
    <property type="component" value="Unassembled WGS sequence"/>
</dbReference>